<keyword evidence="2" id="KW-1185">Reference proteome</keyword>
<comment type="caution">
    <text evidence="1">The sequence shown here is derived from an EMBL/GenBank/DDBJ whole genome shotgun (WGS) entry which is preliminary data.</text>
</comment>
<accession>A0A8X6WCR4</accession>
<gene>
    <name evidence="1" type="ORF">TNCV_3560111</name>
</gene>
<dbReference type="Proteomes" id="UP000887159">
    <property type="component" value="Unassembled WGS sequence"/>
</dbReference>
<proteinExistence type="predicted"/>
<protein>
    <submittedName>
        <fullName evidence="1">Uncharacterized protein</fullName>
    </submittedName>
</protein>
<organism evidence="1 2">
    <name type="scientific">Trichonephila clavipes</name>
    <name type="common">Golden silk orbweaver</name>
    <name type="synonym">Nephila clavipes</name>
    <dbReference type="NCBI Taxonomy" id="2585209"/>
    <lineage>
        <taxon>Eukaryota</taxon>
        <taxon>Metazoa</taxon>
        <taxon>Ecdysozoa</taxon>
        <taxon>Arthropoda</taxon>
        <taxon>Chelicerata</taxon>
        <taxon>Arachnida</taxon>
        <taxon>Araneae</taxon>
        <taxon>Araneomorphae</taxon>
        <taxon>Entelegynae</taxon>
        <taxon>Araneoidea</taxon>
        <taxon>Nephilidae</taxon>
        <taxon>Trichonephila</taxon>
    </lineage>
</organism>
<dbReference type="AlphaFoldDB" id="A0A8X6WCR4"/>
<sequence length="110" mass="12381">MEKFAVNHNAVDKGLDLSRFKRPPVDVRVEGIEPGAIHFKSVTITIRLRRLKEGVKPIYDRKVRGMLIQPASSQLRPVRGAAVFLENSITVRITEQHKKDGGDQPANLRT</sequence>
<reference evidence="1" key="1">
    <citation type="submission" date="2020-08" db="EMBL/GenBank/DDBJ databases">
        <title>Multicomponent nature underlies the extraordinary mechanical properties of spider dragline silk.</title>
        <authorList>
            <person name="Kono N."/>
            <person name="Nakamura H."/>
            <person name="Mori M."/>
            <person name="Yoshida Y."/>
            <person name="Ohtoshi R."/>
            <person name="Malay A.D."/>
            <person name="Moran D.A.P."/>
            <person name="Tomita M."/>
            <person name="Numata K."/>
            <person name="Arakawa K."/>
        </authorList>
    </citation>
    <scope>NUCLEOTIDE SEQUENCE</scope>
</reference>
<dbReference type="EMBL" id="BMAU01021402">
    <property type="protein sequence ID" value="GFY32503.1"/>
    <property type="molecule type" value="Genomic_DNA"/>
</dbReference>
<evidence type="ECO:0000313" key="1">
    <source>
        <dbReference type="EMBL" id="GFY32503.1"/>
    </source>
</evidence>
<name>A0A8X6WCR4_TRICX</name>
<evidence type="ECO:0000313" key="2">
    <source>
        <dbReference type="Proteomes" id="UP000887159"/>
    </source>
</evidence>